<name>A0A2S3GQ56_9POAL</name>
<gene>
    <name evidence="2" type="ORF">PAHAL_1G259500</name>
</gene>
<dbReference type="Gramene" id="PAN06374">
    <property type="protein sequence ID" value="PAN06374"/>
    <property type="gene ID" value="PAHAL_1G259500"/>
</dbReference>
<organism evidence="2">
    <name type="scientific">Panicum hallii</name>
    <dbReference type="NCBI Taxonomy" id="206008"/>
    <lineage>
        <taxon>Eukaryota</taxon>
        <taxon>Viridiplantae</taxon>
        <taxon>Streptophyta</taxon>
        <taxon>Embryophyta</taxon>
        <taxon>Tracheophyta</taxon>
        <taxon>Spermatophyta</taxon>
        <taxon>Magnoliopsida</taxon>
        <taxon>Liliopsida</taxon>
        <taxon>Poales</taxon>
        <taxon>Poaceae</taxon>
        <taxon>PACMAD clade</taxon>
        <taxon>Panicoideae</taxon>
        <taxon>Panicodae</taxon>
        <taxon>Paniceae</taxon>
        <taxon>Panicinae</taxon>
        <taxon>Panicum</taxon>
        <taxon>Panicum sect. Panicum</taxon>
    </lineage>
</organism>
<feature type="compositionally biased region" description="Basic and acidic residues" evidence="1">
    <location>
        <begin position="18"/>
        <end position="30"/>
    </location>
</feature>
<accession>A0A2S3GQ56</accession>
<evidence type="ECO:0000256" key="1">
    <source>
        <dbReference type="SAM" id="MobiDB-lite"/>
    </source>
</evidence>
<dbReference type="Proteomes" id="UP000243499">
    <property type="component" value="Chromosome 1"/>
</dbReference>
<proteinExistence type="predicted"/>
<reference evidence="2" key="1">
    <citation type="submission" date="2018-04" db="EMBL/GenBank/DDBJ databases">
        <title>WGS assembly of Panicum hallii.</title>
        <authorList>
            <person name="Lovell J."/>
            <person name="Jenkins J."/>
            <person name="Lowry D."/>
            <person name="Mamidi S."/>
            <person name="Sreedasyam A."/>
            <person name="Weng X."/>
            <person name="Barry K."/>
            <person name="Bonette J."/>
            <person name="Campitelli B."/>
            <person name="Daum C."/>
            <person name="Gordon S."/>
            <person name="Gould B."/>
            <person name="Lipzen A."/>
            <person name="Macqueen A."/>
            <person name="Palacio-Mejia J."/>
            <person name="Plott C."/>
            <person name="Shakirov E."/>
            <person name="Shu S."/>
            <person name="Yoshinaga Y."/>
            <person name="Zane M."/>
            <person name="Rokhsar D."/>
            <person name="Grimwood J."/>
            <person name="Schmutz J."/>
            <person name="Juenger T."/>
        </authorList>
    </citation>
    <scope>NUCLEOTIDE SEQUENCE [LARGE SCALE GENOMIC DNA]</scope>
    <source>
        <strain evidence="2">FIL2</strain>
    </source>
</reference>
<dbReference type="AlphaFoldDB" id="A0A2S3GQ56"/>
<dbReference type="EMBL" id="CM008046">
    <property type="protein sequence ID" value="PAN06374.1"/>
    <property type="molecule type" value="Genomic_DNA"/>
</dbReference>
<sequence length="99" mass="10426">MNSKTVGDLECSMWKELPGNDKGTRREKGAGQHGQQALPPLPSHTLAAAAVGAAVAGGSQLHRNSSGVLSSHLLAKLLCSDHLQLVLCFSCYYYCLDGS</sequence>
<feature type="region of interest" description="Disordered" evidence="1">
    <location>
        <begin position="14"/>
        <end position="40"/>
    </location>
</feature>
<protein>
    <submittedName>
        <fullName evidence="2">Uncharacterized protein</fullName>
    </submittedName>
</protein>
<evidence type="ECO:0000313" key="2">
    <source>
        <dbReference type="EMBL" id="PAN06374.1"/>
    </source>
</evidence>